<evidence type="ECO:0000313" key="1">
    <source>
        <dbReference type="EMBL" id="PPV17531.1"/>
    </source>
</evidence>
<sequence>MGKLGRVDHEKQVIKLMIEIYCRKKHKGNNKLCDDCQKLLDYAHFRLSHCRFGDDKTTCGKCKIHCYKKDMREKVKDVMRFSGPRLILYKPIELIKHMFY</sequence>
<accession>A0A2S7FF37</accession>
<reference evidence="1 2" key="1">
    <citation type="submission" date="2016-01" db="EMBL/GenBank/DDBJ databases">
        <title>Characterization of the Clostridium difficile lineages that are prevalent in Hong Kong and China.</title>
        <authorList>
            <person name="Kwok J.S.-L."/>
            <person name="Lam W.-Y."/>
            <person name="Ip M."/>
            <person name="Chan T.-F."/>
            <person name="Hawkey P.M."/>
            <person name="Tsui S.K.-W."/>
        </authorList>
    </citation>
    <scope>NUCLEOTIDE SEQUENCE [LARGE SCALE GENOMIC DNA]</scope>
    <source>
        <strain evidence="1 2">300064</strain>
    </source>
</reference>
<dbReference type="InterPro" id="IPR020483">
    <property type="entry name" value="Uncharacterised_YgbA"/>
</dbReference>
<dbReference type="Pfam" id="PF11756">
    <property type="entry name" value="YgbA_NO"/>
    <property type="match status" value="1"/>
</dbReference>
<name>A0A2S7FF37_CLOBU</name>
<evidence type="ECO:0000313" key="2">
    <source>
        <dbReference type="Proteomes" id="UP000238081"/>
    </source>
</evidence>
<comment type="caution">
    <text evidence="1">The sequence shown here is derived from an EMBL/GenBank/DDBJ whole genome shotgun (WGS) entry which is preliminary data.</text>
</comment>
<organism evidence="1 2">
    <name type="scientific">Clostridium butyricum</name>
    <dbReference type="NCBI Taxonomy" id="1492"/>
    <lineage>
        <taxon>Bacteria</taxon>
        <taxon>Bacillati</taxon>
        <taxon>Bacillota</taxon>
        <taxon>Clostridia</taxon>
        <taxon>Eubacteriales</taxon>
        <taxon>Clostridiaceae</taxon>
        <taxon>Clostridium</taxon>
    </lineage>
</organism>
<protein>
    <recommendedName>
        <fullName evidence="3">Nitrous oxide-stimulated promoter family protein</fullName>
    </recommendedName>
</protein>
<gene>
    <name evidence="1" type="ORF">AWN73_07180</name>
</gene>
<dbReference type="EMBL" id="LRDH01000013">
    <property type="protein sequence ID" value="PPV17531.1"/>
    <property type="molecule type" value="Genomic_DNA"/>
</dbReference>
<dbReference type="RefSeq" id="WP_043663746.1">
    <property type="nucleotide sequence ID" value="NZ_CAVLFH010000001.1"/>
</dbReference>
<dbReference type="NCBIfam" id="NF007714">
    <property type="entry name" value="PRK10410.1-2"/>
    <property type="match status" value="1"/>
</dbReference>
<evidence type="ECO:0008006" key="3">
    <source>
        <dbReference type="Google" id="ProtNLM"/>
    </source>
</evidence>
<proteinExistence type="predicted"/>
<dbReference type="AlphaFoldDB" id="A0A2S7FF37"/>
<dbReference type="Proteomes" id="UP000238081">
    <property type="component" value="Unassembled WGS sequence"/>
</dbReference>